<dbReference type="AlphaFoldDB" id="A0A2B4S0S0"/>
<dbReference type="Proteomes" id="UP000225706">
    <property type="component" value="Unassembled WGS sequence"/>
</dbReference>
<dbReference type="Pfam" id="PF01424">
    <property type="entry name" value="R3H"/>
    <property type="match status" value="1"/>
</dbReference>
<feature type="domain" description="R3H" evidence="2">
    <location>
        <begin position="74"/>
        <end position="138"/>
    </location>
</feature>
<dbReference type="PROSITE" id="PS51061">
    <property type="entry name" value="R3H"/>
    <property type="match status" value="1"/>
</dbReference>
<organism evidence="3 4">
    <name type="scientific">Stylophora pistillata</name>
    <name type="common">Smooth cauliflower coral</name>
    <dbReference type="NCBI Taxonomy" id="50429"/>
    <lineage>
        <taxon>Eukaryota</taxon>
        <taxon>Metazoa</taxon>
        <taxon>Cnidaria</taxon>
        <taxon>Anthozoa</taxon>
        <taxon>Hexacorallia</taxon>
        <taxon>Scleractinia</taxon>
        <taxon>Astrocoeniina</taxon>
        <taxon>Pocilloporidae</taxon>
        <taxon>Stylophora</taxon>
    </lineage>
</organism>
<evidence type="ECO:0000256" key="1">
    <source>
        <dbReference type="SAM" id="MobiDB-lite"/>
    </source>
</evidence>
<evidence type="ECO:0000259" key="2">
    <source>
        <dbReference type="PROSITE" id="PS51061"/>
    </source>
</evidence>
<dbReference type="OrthoDB" id="29523at2759"/>
<dbReference type="SUPFAM" id="SSF82708">
    <property type="entry name" value="R3H domain"/>
    <property type="match status" value="1"/>
</dbReference>
<protein>
    <recommendedName>
        <fullName evidence="2">R3H domain-containing protein</fullName>
    </recommendedName>
</protein>
<accession>A0A2B4S0S0</accession>
<dbReference type="InterPro" id="IPR001374">
    <property type="entry name" value="R3H_dom"/>
</dbReference>
<feature type="region of interest" description="Disordered" evidence="1">
    <location>
        <begin position="1"/>
        <end position="24"/>
    </location>
</feature>
<evidence type="ECO:0000313" key="3">
    <source>
        <dbReference type="EMBL" id="PFX23016.1"/>
    </source>
</evidence>
<dbReference type="EMBL" id="LSMT01000221">
    <property type="protein sequence ID" value="PFX23016.1"/>
    <property type="molecule type" value="Genomic_DNA"/>
</dbReference>
<name>A0A2B4S0S0_STYPI</name>
<dbReference type="Gene3D" id="3.30.1370.50">
    <property type="entry name" value="R3H-like domain"/>
    <property type="match status" value="1"/>
</dbReference>
<evidence type="ECO:0000313" key="4">
    <source>
        <dbReference type="Proteomes" id="UP000225706"/>
    </source>
</evidence>
<dbReference type="GO" id="GO:0003676">
    <property type="term" value="F:nucleic acid binding"/>
    <property type="evidence" value="ECO:0007669"/>
    <property type="project" value="UniProtKB-UniRule"/>
</dbReference>
<gene>
    <name evidence="3" type="ORF">AWC38_SpisGene12430</name>
</gene>
<reference evidence="4" key="1">
    <citation type="journal article" date="2017" name="bioRxiv">
        <title>Comparative analysis of the genomes of Stylophora pistillata and Acropora digitifera provides evidence for extensive differences between species of corals.</title>
        <authorList>
            <person name="Voolstra C.R."/>
            <person name="Li Y."/>
            <person name="Liew Y.J."/>
            <person name="Baumgarten S."/>
            <person name="Zoccola D."/>
            <person name="Flot J.-F."/>
            <person name="Tambutte S."/>
            <person name="Allemand D."/>
            <person name="Aranda M."/>
        </authorList>
    </citation>
    <scope>NUCLEOTIDE SEQUENCE [LARGE SCALE GENOMIC DNA]</scope>
</reference>
<dbReference type="InterPro" id="IPR036867">
    <property type="entry name" value="R3H_dom_sf"/>
</dbReference>
<sequence>MATSKRYIPPMSRSKGTAGGAAESTRKLDDLVQDLIFTVKLGSKNHYSDLPFPEVTEKDESNSNIQQFQFPFKEKELRKLMLWFREIGWKDQSAELQFPPDLEKLHRKQVHDIAQSYGLGTSSKGFNEKRFISVYSIENATLGVGKNYLTKEEKEKANTIWRLVKQQGEEEKYKNFSHNEIDEMVLANSLDPLLKELWEKRESLLVDDFQEKSKVTDE</sequence>
<keyword evidence="4" id="KW-1185">Reference proteome</keyword>
<proteinExistence type="predicted"/>
<comment type="caution">
    <text evidence="3">The sequence shown here is derived from an EMBL/GenBank/DDBJ whole genome shotgun (WGS) entry which is preliminary data.</text>
</comment>